<accession>A0A915PGQ3</accession>
<keyword evidence="6 11" id="KW-0732">Signal</keyword>
<evidence type="ECO:0000256" key="3">
    <source>
        <dbReference type="ARBA" id="ARBA00022448"/>
    </source>
</evidence>
<feature type="transmembrane region" description="Helical" evidence="11">
    <location>
        <begin position="283"/>
        <end position="303"/>
    </location>
</feature>
<dbReference type="Proteomes" id="UP000887581">
    <property type="component" value="Unplaced"/>
</dbReference>
<dbReference type="SUPFAM" id="SSF63712">
    <property type="entry name" value="Nicotinic receptor ligand binding domain-like"/>
    <property type="match status" value="1"/>
</dbReference>
<dbReference type="PRINTS" id="PR00253">
    <property type="entry name" value="GABAARECEPTR"/>
</dbReference>
<dbReference type="InterPro" id="IPR006201">
    <property type="entry name" value="Neur_channel"/>
</dbReference>
<evidence type="ECO:0000256" key="11">
    <source>
        <dbReference type="RuleBase" id="RU000687"/>
    </source>
</evidence>
<dbReference type="GO" id="GO:0005886">
    <property type="term" value="C:plasma membrane"/>
    <property type="evidence" value="ECO:0007669"/>
    <property type="project" value="UniProtKB-SubCell"/>
</dbReference>
<dbReference type="Pfam" id="PF02932">
    <property type="entry name" value="Neur_chan_memb"/>
    <property type="match status" value="1"/>
</dbReference>
<evidence type="ECO:0000256" key="12">
    <source>
        <dbReference type="SAM" id="MobiDB-lite"/>
    </source>
</evidence>
<dbReference type="CDD" id="cd19049">
    <property type="entry name" value="LGIC_TM_anion"/>
    <property type="match status" value="1"/>
</dbReference>
<dbReference type="InterPro" id="IPR018000">
    <property type="entry name" value="Neurotransmitter_ion_chnl_CS"/>
</dbReference>
<organism evidence="15 16">
    <name type="scientific">Setaria digitata</name>
    <dbReference type="NCBI Taxonomy" id="48799"/>
    <lineage>
        <taxon>Eukaryota</taxon>
        <taxon>Metazoa</taxon>
        <taxon>Ecdysozoa</taxon>
        <taxon>Nematoda</taxon>
        <taxon>Chromadorea</taxon>
        <taxon>Rhabditida</taxon>
        <taxon>Spirurina</taxon>
        <taxon>Spiruromorpha</taxon>
        <taxon>Filarioidea</taxon>
        <taxon>Setariidae</taxon>
        <taxon>Setaria</taxon>
    </lineage>
</organism>
<dbReference type="InterPro" id="IPR036734">
    <property type="entry name" value="Neur_chan_lig-bd_sf"/>
</dbReference>
<keyword evidence="7 11" id="KW-1133">Transmembrane helix</keyword>
<comment type="caution">
    <text evidence="11">Lacks conserved residue(s) required for the propagation of feature annotation.</text>
</comment>
<evidence type="ECO:0000313" key="15">
    <source>
        <dbReference type="Proteomes" id="UP000887581"/>
    </source>
</evidence>
<dbReference type="WBParaSite" id="sdigi.contig150.g5267.t1">
    <property type="protein sequence ID" value="sdigi.contig150.g5267.t1"/>
    <property type="gene ID" value="sdigi.contig150.g5267"/>
</dbReference>
<protein>
    <submittedName>
        <fullName evidence="16">Uncharacterized protein</fullName>
    </submittedName>
</protein>
<dbReference type="InterPro" id="IPR038050">
    <property type="entry name" value="Neuro_actylchol_rec"/>
</dbReference>
<reference evidence="16" key="1">
    <citation type="submission" date="2022-11" db="UniProtKB">
        <authorList>
            <consortium name="WormBaseParasite"/>
        </authorList>
    </citation>
    <scope>IDENTIFICATION</scope>
</reference>
<dbReference type="InterPro" id="IPR006202">
    <property type="entry name" value="Neur_chan_lig-bd"/>
</dbReference>
<dbReference type="Gene3D" id="1.20.58.390">
    <property type="entry name" value="Neurotransmitter-gated ion-channel transmembrane domain"/>
    <property type="match status" value="1"/>
</dbReference>
<keyword evidence="10 11" id="KW-0407">Ion channel</keyword>
<feature type="transmembrane region" description="Helical" evidence="11">
    <location>
        <begin position="315"/>
        <end position="336"/>
    </location>
</feature>
<feature type="signal peptide" evidence="11">
    <location>
        <begin position="1"/>
        <end position="19"/>
    </location>
</feature>
<feature type="chain" id="PRO_5038166108" evidence="11">
    <location>
        <begin position="20"/>
        <end position="410"/>
    </location>
</feature>
<feature type="compositionally biased region" description="Basic and acidic residues" evidence="12">
    <location>
        <begin position="395"/>
        <end position="410"/>
    </location>
</feature>
<evidence type="ECO:0000256" key="5">
    <source>
        <dbReference type="ARBA" id="ARBA00022692"/>
    </source>
</evidence>
<dbReference type="AlphaFoldDB" id="A0A915PGQ3"/>
<comment type="subcellular location">
    <subcellularLocation>
        <location evidence="2">Cell membrane</location>
    </subcellularLocation>
    <subcellularLocation>
        <location evidence="1">Membrane</location>
        <topology evidence="1">Multi-pass membrane protein</topology>
    </subcellularLocation>
</comment>
<feature type="domain" description="Neurotransmitter-gated ion-channel transmembrane" evidence="14">
    <location>
        <begin position="256"/>
        <end position="368"/>
    </location>
</feature>
<dbReference type="Pfam" id="PF02931">
    <property type="entry name" value="Neur_chan_LBD"/>
    <property type="match status" value="1"/>
</dbReference>
<feature type="domain" description="Neurotransmitter-gated ion-channel ligand-binding" evidence="13">
    <location>
        <begin position="43"/>
        <end position="247"/>
    </location>
</feature>
<feature type="region of interest" description="Disordered" evidence="12">
    <location>
        <begin position="386"/>
        <end position="410"/>
    </location>
</feature>
<dbReference type="Gene3D" id="2.70.170.10">
    <property type="entry name" value="Neurotransmitter-gated ion-channel ligand-binding domain"/>
    <property type="match status" value="1"/>
</dbReference>
<dbReference type="InterPro" id="IPR006029">
    <property type="entry name" value="Neurotrans-gated_channel_TM"/>
</dbReference>
<keyword evidence="15" id="KW-1185">Reference proteome</keyword>
<evidence type="ECO:0000313" key="16">
    <source>
        <dbReference type="WBParaSite" id="sdigi.contig150.g5267.t1"/>
    </source>
</evidence>
<dbReference type="GO" id="GO:0005230">
    <property type="term" value="F:extracellular ligand-gated monoatomic ion channel activity"/>
    <property type="evidence" value="ECO:0007669"/>
    <property type="project" value="InterPro"/>
</dbReference>
<keyword evidence="8 11" id="KW-0406">Ion transport</keyword>
<keyword evidence="9 11" id="KW-0472">Membrane</keyword>
<evidence type="ECO:0000256" key="10">
    <source>
        <dbReference type="ARBA" id="ARBA00023303"/>
    </source>
</evidence>
<evidence type="ECO:0000256" key="6">
    <source>
        <dbReference type="ARBA" id="ARBA00022729"/>
    </source>
</evidence>
<evidence type="ECO:0000259" key="14">
    <source>
        <dbReference type="Pfam" id="PF02932"/>
    </source>
</evidence>
<evidence type="ECO:0000259" key="13">
    <source>
        <dbReference type="Pfam" id="PF02931"/>
    </source>
</evidence>
<dbReference type="PROSITE" id="PS00236">
    <property type="entry name" value="NEUROTR_ION_CHANNEL"/>
    <property type="match status" value="1"/>
</dbReference>
<dbReference type="PRINTS" id="PR00252">
    <property type="entry name" value="NRIONCHANNEL"/>
</dbReference>
<evidence type="ECO:0000256" key="2">
    <source>
        <dbReference type="ARBA" id="ARBA00004236"/>
    </source>
</evidence>
<name>A0A915PGQ3_9BILA</name>
<dbReference type="SUPFAM" id="SSF90112">
    <property type="entry name" value="Neurotransmitter-gated ion-channel transmembrane pore"/>
    <property type="match status" value="1"/>
</dbReference>
<evidence type="ECO:0000256" key="1">
    <source>
        <dbReference type="ARBA" id="ARBA00004141"/>
    </source>
</evidence>
<dbReference type="PANTHER" id="PTHR18945">
    <property type="entry name" value="NEUROTRANSMITTER GATED ION CHANNEL"/>
    <property type="match status" value="1"/>
</dbReference>
<keyword evidence="3 11" id="KW-0813">Transport</keyword>
<evidence type="ECO:0000256" key="4">
    <source>
        <dbReference type="ARBA" id="ARBA00022475"/>
    </source>
</evidence>
<dbReference type="InterPro" id="IPR006028">
    <property type="entry name" value="GABAA/Glycine_rcpt"/>
</dbReference>
<feature type="transmembrane region" description="Helical" evidence="11">
    <location>
        <begin position="249"/>
        <end position="271"/>
    </location>
</feature>
<comment type="similarity">
    <text evidence="11">Belongs to the ligand-gated ion channel (TC 1.A.9) family.</text>
</comment>
<dbReference type="InterPro" id="IPR036719">
    <property type="entry name" value="Neuro-gated_channel_TM_sf"/>
</dbReference>
<keyword evidence="4" id="KW-1003">Cell membrane</keyword>
<evidence type="ECO:0000256" key="8">
    <source>
        <dbReference type="ARBA" id="ARBA00023065"/>
    </source>
</evidence>
<evidence type="ECO:0000256" key="7">
    <source>
        <dbReference type="ARBA" id="ARBA00022989"/>
    </source>
</evidence>
<evidence type="ECO:0000256" key="9">
    <source>
        <dbReference type="ARBA" id="ARBA00023136"/>
    </source>
</evidence>
<proteinExistence type="inferred from homology"/>
<keyword evidence="5 11" id="KW-0812">Transmembrane</keyword>
<sequence length="410" mass="48034">MLLGIFTILITNCIIITYQQIIKRPVDKSDEQHGCIINANYRTTLLKKLLADYDKTSVPTNKSVDVVVAITVQDISSLSETTSSFVVDLWFSQTWTDPNLAYSHLSCKTDLLLDASVSELIWTPGVCFFNSKYTELHRSPSDNIMLVIYPNGTIWLRYRLRVSGPCKFHLTNFPIDHQDCTLIFESYFYTTAEVQLLWRDWNAVEMPAGNKLLLPDYNFYNVSWKRFRKRYAAGLWDQLHVTFRFKRLYGFYIFQLYLPTYLSVFMSWIAFWIDSRSLPARMILGVNALMVVTFQFGNVLTNLPRVSYIKAIDFWFFICVTFISLSLIELAIIGYVQKIQSSNNRKIRHFKYFSHHFKTETLLIRNESVSKINQPPYREVVSDPRMPPLLPRNSDFFRESQDETVTDEMR</sequence>
<dbReference type="FunFam" id="2.70.170.10:FF:000034">
    <property type="entry name" value="Ligand-Gated ion Channel"/>
    <property type="match status" value="1"/>
</dbReference>
<dbReference type="GO" id="GO:0004888">
    <property type="term" value="F:transmembrane signaling receptor activity"/>
    <property type="evidence" value="ECO:0007669"/>
    <property type="project" value="InterPro"/>
</dbReference>
<dbReference type="CDD" id="cd18990">
    <property type="entry name" value="LGIC_ECD_GABAAR"/>
    <property type="match status" value="1"/>
</dbReference>